<feature type="transmembrane region" description="Helical" evidence="1">
    <location>
        <begin position="54"/>
        <end position="73"/>
    </location>
</feature>
<dbReference type="AlphaFoldDB" id="A0A1Q5THU9"/>
<evidence type="ECO:0000256" key="1">
    <source>
        <dbReference type="SAM" id="Phobius"/>
    </source>
</evidence>
<dbReference type="STRING" id="1873482.Xedl_03507"/>
<protein>
    <submittedName>
        <fullName evidence="2">Exported protein</fullName>
    </submittedName>
</protein>
<keyword evidence="3" id="KW-1185">Reference proteome</keyword>
<keyword evidence="1" id="KW-0472">Membrane</keyword>
<feature type="transmembrane region" description="Helical" evidence="1">
    <location>
        <begin position="85"/>
        <end position="104"/>
    </location>
</feature>
<organism evidence="2 3">
    <name type="scientific">Xenorhabdus eapokensis</name>
    <dbReference type="NCBI Taxonomy" id="1873482"/>
    <lineage>
        <taxon>Bacteria</taxon>
        <taxon>Pseudomonadati</taxon>
        <taxon>Pseudomonadota</taxon>
        <taxon>Gammaproteobacteria</taxon>
        <taxon>Enterobacterales</taxon>
        <taxon>Morganellaceae</taxon>
        <taxon>Xenorhabdus</taxon>
    </lineage>
</organism>
<keyword evidence="1" id="KW-0812">Transmembrane</keyword>
<dbReference type="Proteomes" id="UP000186268">
    <property type="component" value="Unassembled WGS sequence"/>
</dbReference>
<comment type="caution">
    <text evidence="2">The sequence shown here is derived from an EMBL/GenBank/DDBJ whole genome shotgun (WGS) entry which is preliminary data.</text>
</comment>
<accession>A0A1Q5THU9</accession>
<evidence type="ECO:0000313" key="3">
    <source>
        <dbReference type="Proteomes" id="UP000186268"/>
    </source>
</evidence>
<gene>
    <name evidence="2" type="ORF">Xedl_03507</name>
</gene>
<dbReference type="RefSeq" id="WP_208605082.1">
    <property type="nucleotide sequence ID" value="NZ_CAWNAG010000152.1"/>
</dbReference>
<keyword evidence="1" id="KW-1133">Transmembrane helix</keyword>
<evidence type="ECO:0000313" key="2">
    <source>
        <dbReference type="EMBL" id="OKO99791.1"/>
    </source>
</evidence>
<name>A0A1Q5THU9_9GAMM</name>
<feature type="transmembrane region" description="Helical" evidence="1">
    <location>
        <begin position="12"/>
        <end position="34"/>
    </location>
</feature>
<sequence>MMAKTISVFRKGVALSLIIALVMIITVATGWVGLHQAEKLTEMHHWVTETGRFWLVWRLGLYAVLGWGSWKIGQKTTHQPAHRAVLIRMRVSSLLFILLGEYALSGNIGGML</sequence>
<proteinExistence type="predicted"/>
<dbReference type="EMBL" id="MKGQ01000044">
    <property type="protein sequence ID" value="OKO99791.1"/>
    <property type="molecule type" value="Genomic_DNA"/>
</dbReference>
<reference evidence="2 3" key="1">
    <citation type="submission" date="2016-09" db="EMBL/GenBank/DDBJ databases">
        <title>Xenorhabdus thuongxuanensis sp. nov. and Xenorhabdus eapokensis sp. nov., isolated from Steinernema species.</title>
        <authorList>
            <person name="Kaempfer P."/>
            <person name="Tobias N.J."/>
            <person name="Phan Ke L."/>
            <person name="Bode H.B."/>
            <person name="Glaeser S.P."/>
        </authorList>
    </citation>
    <scope>NUCLEOTIDE SEQUENCE [LARGE SCALE GENOMIC DNA]</scope>
    <source>
        <strain evidence="2 3">DL20</strain>
    </source>
</reference>